<comment type="caution">
    <text evidence="3">The sequence shown here is derived from an EMBL/GenBank/DDBJ whole genome shotgun (WGS) entry which is preliminary data.</text>
</comment>
<protein>
    <submittedName>
        <fullName evidence="3">WxL domain-containing protein</fullName>
    </submittedName>
</protein>
<reference evidence="3 4" key="1">
    <citation type="submission" date="2024-09" db="EMBL/GenBank/DDBJ databases">
        <authorList>
            <person name="Sun Q."/>
            <person name="Mori K."/>
        </authorList>
    </citation>
    <scope>NUCLEOTIDE SEQUENCE [LARGE SCALE GENOMIC DNA]</scope>
    <source>
        <strain evidence="3 4">TBRC 4576</strain>
    </source>
</reference>
<feature type="chain" id="PRO_5045296958" evidence="1">
    <location>
        <begin position="25"/>
        <end position="189"/>
    </location>
</feature>
<sequence>MKKYIGTLIAGVTLMAGFPVVGHAADQKTTADVSLTQDELNKDVTLDQAPSVDFGSNVRDNGTVTYSAKSITDAIKVTNPGNTDGWQVSVSRTGFTTTDAQALKGELLKFGTAAVTPDDDQNASTRPTAHEITINNAPQAILTANAKEGIGKFTATHANDQITLVVPAGNVAGAYKSTLTWTLANTPEA</sequence>
<accession>A0ABV5WS82</accession>
<name>A0ABV5WS82_9LACO</name>
<organism evidence="3 4">
    <name type="scientific">Lactiplantibacillus modestisalitolerans</name>
    <dbReference type="NCBI Taxonomy" id="1457219"/>
    <lineage>
        <taxon>Bacteria</taxon>
        <taxon>Bacillati</taxon>
        <taxon>Bacillota</taxon>
        <taxon>Bacilli</taxon>
        <taxon>Lactobacillales</taxon>
        <taxon>Lactobacillaceae</taxon>
        <taxon>Lactiplantibacillus</taxon>
    </lineage>
</organism>
<dbReference type="Pfam" id="PF13731">
    <property type="entry name" value="WxL"/>
    <property type="match status" value="1"/>
</dbReference>
<evidence type="ECO:0000256" key="1">
    <source>
        <dbReference type="SAM" id="SignalP"/>
    </source>
</evidence>
<proteinExistence type="predicted"/>
<feature type="domain" description="WxL" evidence="2">
    <location>
        <begin position="41"/>
        <end position="187"/>
    </location>
</feature>
<keyword evidence="1" id="KW-0732">Signal</keyword>
<keyword evidence="4" id="KW-1185">Reference proteome</keyword>
<feature type="signal peptide" evidence="1">
    <location>
        <begin position="1"/>
        <end position="24"/>
    </location>
</feature>
<evidence type="ECO:0000313" key="4">
    <source>
        <dbReference type="Proteomes" id="UP001589691"/>
    </source>
</evidence>
<dbReference type="EMBL" id="JBHLZY010000008">
    <property type="protein sequence ID" value="MFB9769011.1"/>
    <property type="molecule type" value="Genomic_DNA"/>
</dbReference>
<dbReference type="Proteomes" id="UP001589691">
    <property type="component" value="Unassembled WGS sequence"/>
</dbReference>
<gene>
    <name evidence="3" type="ORF">ACFFLI_03870</name>
</gene>
<evidence type="ECO:0000313" key="3">
    <source>
        <dbReference type="EMBL" id="MFB9769011.1"/>
    </source>
</evidence>
<dbReference type="RefSeq" id="WP_137643054.1">
    <property type="nucleotide sequence ID" value="NZ_BJEA01000013.1"/>
</dbReference>
<dbReference type="InterPro" id="IPR027994">
    <property type="entry name" value="WxL_dom"/>
</dbReference>
<evidence type="ECO:0000259" key="2">
    <source>
        <dbReference type="Pfam" id="PF13731"/>
    </source>
</evidence>